<dbReference type="Proteomes" id="UP001630127">
    <property type="component" value="Unassembled WGS sequence"/>
</dbReference>
<keyword evidence="2" id="KW-1185">Reference proteome</keyword>
<comment type="caution">
    <text evidence="1">The sequence shown here is derived from an EMBL/GenBank/DDBJ whole genome shotgun (WGS) entry which is preliminary data.</text>
</comment>
<dbReference type="AlphaFoldDB" id="A0ABD2YQA4"/>
<organism evidence="1 2">
    <name type="scientific">Cinchona calisaya</name>
    <dbReference type="NCBI Taxonomy" id="153742"/>
    <lineage>
        <taxon>Eukaryota</taxon>
        <taxon>Viridiplantae</taxon>
        <taxon>Streptophyta</taxon>
        <taxon>Embryophyta</taxon>
        <taxon>Tracheophyta</taxon>
        <taxon>Spermatophyta</taxon>
        <taxon>Magnoliopsida</taxon>
        <taxon>eudicotyledons</taxon>
        <taxon>Gunneridae</taxon>
        <taxon>Pentapetalae</taxon>
        <taxon>asterids</taxon>
        <taxon>lamiids</taxon>
        <taxon>Gentianales</taxon>
        <taxon>Rubiaceae</taxon>
        <taxon>Cinchonoideae</taxon>
        <taxon>Cinchoneae</taxon>
        <taxon>Cinchona</taxon>
    </lineage>
</organism>
<evidence type="ECO:0000313" key="1">
    <source>
        <dbReference type="EMBL" id="KAL3509562.1"/>
    </source>
</evidence>
<protein>
    <submittedName>
        <fullName evidence="1">Uncharacterized protein</fullName>
    </submittedName>
</protein>
<proteinExistence type="predicted"/>
<name>A0ABD2YQA4_9GENT</name>
<sequence>MGSYSKVEKSELLVSSHSLNLFLVLEKIAIVKAYGKRKIVVKVGNGSQIYLWHDNWHPLGPLLLSFPTKIITSFSNFWHAKLDSILYNGLWCWPEGRRKIEEVEQLIKDIPSNFISCSQADVFRWKSNSSGIFSVKSTVNLLRVHGSVYPWTGVRSMVQKIHPSFCFYEFCG</sequence>
<dbReference type="EMBL" id="JBJUIK010000012">
    <property type="protein sequence ID" value="KAL3509562.1"/>
    <property type="molecule type" value="Genomic_DNA"/>
</dbReference>
<reference evidence="1 2" key="1">
    <citation type="submission" date="2024-11" db="EMBL/GenBank/DDBJ databases">
        <title>A near-complete genome assembly of Cinchona calisaya.</title>
        <authorList>
            <person name="Lian D.C."/>
            <person name="Zhao X.W."/>
            <person name="Wei L."/>
        </authorList>
    </citation>
    <scope>NUCLEOTIDE SEQUENCE [LARGE SCALE GENOMIC DNA]</scope>
    <source>
        <tissue evidence="1">Nenye</tissue>
    </source>
</reference>
<accession>A0ABD2YQA4</accession>
<gene>
    <name evidence="1" type="ORF">ACH5RR_028963</name>
</gene>
<evidence type="ECO:0000313" key="2">
    <source>
        <dbReference type="Proteomes" id="UP001630127"/>
    </source>
</evidence>